<dbReference type="Proteomes" id="UP000180175">
    <property type="component" value="Chromosome"/>
</dbReference>
<dbReference type="EMBL" id="CP063356">
    <property type="protein sequence ID" value="XRP48498.1"/>
    <property type="molecule type" value="Genomic_DNA"/>
</dbReference>
<accession>A0AC62A4E6</accession>
<gene>
    <name evidence="1" type="ORF">AWH56_26850</name>
</gene>
<evidence type="ECO:0000313" key="1">
    <source>
        <dbReference type="EMBL" id="XRP48498.1"/>
    </source>
</evidence>
<reference evidence="1 2" key="1">
    <citation type="journal article" date="2017" name="Genome Announc.">
        <title>Draft Genome Sequences of Four Alkaliphilic Bacteria Belonging to the Anaerobacillus Genus.</title>
        <authorList>
            <person name="Bassil N.M."/>
            <person name="Lloyd J.R."/>
        </authorList>
    </citation>
    <scope>NUCLEOTIDE SEQUENCE [LARGE SCALE GENOMIC DNA]</scope>
    <source>
        <strain evidence="1 2">NB2006</strain>
    </source>
</reference>
<proteinExistence type="predicted"/>
<sequence length="54" mass="6605">MQKFFDEIEHENGAIQSKQLQSDFLRIKKYIMRHSSKKQEFFQKLQSKEVSDIR</sequence>
<name>A0AC62A4E6_9BACI</name>
<keyword evidence="2" id="KW-1185">Reference proteome</keyword>
<organism evidence="1 2">
    <name type="scientific">Anaerobacillus isosaccharinicus</name>
    <dbReference type="NCBI Taxonomy" id="1532552"/>
    <lineage>
        <taxon>Bacteria</taxon>
        <taxon>Bacillati</taxon>
        <taxon>Bacillota</taxon>
        <taxon>Bacilli</taxon>
        <taxon>Bacillales</taxon>
        <taxon>Bacillaceae</taxon>
        <taxon>Anaerobacillus</taxon>
    </lineage>
</organism>
<reference evidence="1 2" key="2">
    <citation type="journal article" date="2019" name="Int. J. Syst. Evol. Microbiol.">
        <title>Anaerobacillus isosaccharinicus sp. nov., an alkaliphilic bacterium which degrades isosaccharinic acid.</title>
        <authorList>
            <person name="Bassil N.M."/>
            <person name="Lloyd J.R."/>
        </authorList>
    </citation>
    <scope>NUCLEOTIDE SEQUENCE [LARGE SCALE GENOMIC DNA]</scope>
    <source>
        <strain evidence="1 2">NB2006</strain>
    </source>
</reference>
<protein>
    <submittedName>
        <fullName evidence="1">Uncharacterized protein</fullName>
    </submittedName>
</protein>
<evidence type="ECO:0000313" key="2">
    <source>
        <dbReference type="Proteomes" id="UP000180175"/>
    </source>
</evidence>